<evidence type="ECO:0000313" key="16">
    <source>
        <dbReference type="Proteomes" id="UP000015530"/>
    </source>
</evidence>
<evidence type="ECO:0000259" key="12">
    <source>
        <dbReference type="PROSITE" id="PS50089"/>
    </source>
</evidence>
<dbReference type="GO" id="GO:0016787">
    <property type="term" value="F:hydrolase activity"/>
    <property type="evidence" value="ECO:0007669"/>
    <property type="project" value="UniProtKB-KW"/>
</dbReference>
<dbReference type="SMART" id="SM00487">
    <property type="entry name" value="DEXDc"/>
    <property type="match status" value="1"/>
</dbReference>
<dbReference type="PANTHER" id="PTHR45626:SF17">
    <property type="entry name" value="HELICASE-LIKE TRANSCRIPTION FACTOR"/>
    <property type="match status" value="1"/>
</dbReference>
<dbReference type="InterPro" id="IPR014001">
    <property type="entry name" value="Helicase_ATP-bd"/>
</dbReference>
<feature type="region of interest" description="Disordered" evidence="11">
    <location>
        <begin position="780"/>
        <end position="811"/>
    </location>
</feature>
<dbReference type="PANTHER" id="PTHR45626">
    <property type="entry name" value="TRANSCRIPTION TERMINATION FACTOR 2-RELATED"/>
    <property type="match status" value="1"/>
</dbReference>
<dbReference type="Pfam" id="PF00176">
    <property type="entry name" value="SNF2-rel_dom"/>
    <property type="match status" value="1"/>
</dbReference>
<evidence type="ECO:0000256" key="8">
    <source>
        <dbReference type="ARBA" id="ARBA00022840"/>
    </source>
</evidence>
<dbReference type="HOGENOM" id="CLU_007345_1_0_1"/>
<feature type="compositionally biased region" description="Acidic residues" evidence="11">
    <location>
        <begin position="94"/>
        <end position="105"/>
    </location>
</feature>
<feature type="compositionally biased region" description="Basic and acidic residues" evidence="11">
    <location>
        <begin position="613"/>
        <end position="630"/>
    </location>
</feature>
<keyword evidence="2" id="KW-0479">Metal-binding</keyword>
<dbReference type="OMA" id="PFVYLNG"/>
<evidence type="ECO:0000256" key="3">
    <source>
        <dbReference type="ARBA" id="ARBA00022741"/>
    </source>
</evidence>
<evidence type="ECO:0000256" key="7">
    <source>
        <dbReference type="ARBA" id="ARBA00022833"/>
    </source>
</evidence>
<keyword evidence="5" id="KW-0378">Hydrolase</keyword>
<dbReference type="SMART" id="SM00184">
    <property type="entry name" value="RING"/>
    <property type="match status" value="1"/>
</dbReference>
<keyword evidence="7" id="KW-0862">Zinc</keyword>
<dbReference type="AlphaFoldDB" id="T0KSY9"/>
<dbReference type="Pfam" id="PF00271">
    <property type="entry name" value="Helicase_C"/>
    <property type="match status" value="1"/>
</dbReference>
<protein>
    <recommendedName>
        <fullName evidence="17">SNF2 family domain-containing protein</fullName>
    </recommendedName>
</protein>
<dbReference type="STRING" id="1237896.T0KSY9"/>
<dbReference type="InterPro" id="IPR000330">
    <property type="entry name" value="SNF2_N"/>
</dbReference>
<dbReference type="SUPFAM" id="SSF57850">
    <property type="entry name" value="RING/U-box"/>
    <property type="match status" value="1"/>
</dbReference>
<feature type="compositionally biased region" description="Basic and acidic residues" evidence="11">
    <location>
        <begin position="192"/>
        <end position="223"/>
    </location>
</feature>
<dbReference type="GO" id="GO:0008094">
    <property type="term" value="F:ATP-dependent activity, acting on DNA"/>
    <property type="evidence" value="ECO:0007669"/>
    <property type="project" value="TreeGrafter"/>
</dbReference>
<dbReference type="OrthoDB" id="448448at2759"/>
<dbReference type="SUPFAM" id="SSF52540">
    <property type="entry name" value="P-loop containing nucleoside triphosphate hydrolases"/>
    <property type="match status" value="2"/>
</dbReference>
<dbReference type="InterPro" id="IPR017907">
    <property type="entry name" value="Znf_RING_CS"/>
</dbReference>
<name>T0KSY9_COLGC</name>
<feature type="compositionally biased region" description="Basic residues" evidence="11">
    <location>
        <begin position="791"/>
        <end position="804"/>
    </location>
</feature>
<sequence>MDLANSDHTAPNSQRSPNYDVSSTSLQPDASQQDMPDIQQQLLSEAAETQLSTAPNTGNHATNEAQDESDTEDEDSSDSETEPDSDAADCTFQPEEDSESEVQDDSPDKKRKYKPKGKSTAGGSIAKTAQEKVRKNLMLREKEFKKHIRNELALKRQFGEIDVDIEPPRAKRPRIQFKRHKKASTETGDMNVDEHDKSEGLPEPDHRQITQKERDQDLKDRVSHGTNNRRSGTQKRDLKEATRIFGRGKVKCFADGTYHLDGMHSNNRLKEEQLPAVSWMIQREHGLAPPYGGLLCDDTGLGKTMVALACIVGNPPTREDLESFSGTTLIILPSQDILHQWRQEFRKHVEDIKDREIFTWRNAEFRHHGGDCTTLTTYKVVLTTIAELRQYPSDDVLQKLDQAHGKDSREYREALADTAGAIFGVKWYRIILDEGHAVKNQNTLSFKSCYGLQKKTFFGLTATPLVNQEREMYPYIKLLGVEGIHTLNDLKNKFFKPYNTQTKLDALIHLITYRRTKKDEFLGRPMMDCLPNFEAQEVWVKLSKQERLIYDMMTEHFSVIVPPNRLKAMHCQRMLISHVWNLERALRGDVGPHFLTCMKLKLRELRGKGLSIKDDYPSPRLPKEIAKTDEEIPELPGGQDSAATRKSTKPQGAKSKTKSKNTKEKSTRQKSSRVFHSQTTDSHLGMDHLLRYATNEWIVDHKTCSKCGTKEIVKPWFISSCDHLFCYECLSDTWRSASDGHCPECNETYDKKEGANPVRCLTTKEAEYIEADKLTAIREAKAAPPAVAPGKKGKRTPKKPKKQKRLTEEQKKKIEKDFAKKKYGVDANGVFMDIKGENSTFIRIGTHEAKGDVLHSSKTACAMDIITQWQRDAPEDKIIVFHEFAKTGKILGMALNQVNIPFVYLNGDISDSARPKAIDRFKNDPIIKVLLSSRVGKEGLNLTCANRLIIIDNWWNNAAELQAFGRIDRNGQKKRTYAVVIKAADTIDEYIEDLQESKAEKVAHRLQDDKHETKLMSEWEIMMHTAPEAYKAKCAQLIEEIEEEEASEDEEEDAAEAAQAASRCVRV</sequence>
<feature type="region of interest" description="Disordered" evidence="11">
    <location>
        <begin position="1043"/>
        <end position="1067"/>
    </location>
</feature>
<comment type="caution">
    <text evidence="15">The sequence shown here is derived from an EMBL/GenBank/DDBJ whole genome shotgun (WGS) entry which is preliminary data.</text>
</comment>
<dbReference type="Proteomes" id="UP000015530">
    <property type="component" value="Unassembled WGS sequence"/>
</dbReference>
<dbReference type="Gene3D" id="3.40.50.300">
    <property type="entry name" value="P-loop containing nucleotide triphosphate hydrolases"/>
    <property type="match status" value="1"/>
</dbReference>
<dbReference type="GO" id="GO:0005634">
    <property type="term" value="C:nucleus"/>
    <property type="evidence" value="ECO:0007669"/>
    <property type="project" value="TreeGrafter"/>
</dbReference>
<evidence type="ECO:0000259" key="13">
    <source>
        <dbReference type="PROSITE" id="PS51192"/>
    </source>
</evidence>
<evidence type="ECO:0000256" key="10">
    <source>
        <dbReference type="SAM" id="Coils"/>
    </source>
</evidence>
<dbReference type="SMART" id="SM00490">
    <property type="entry name" value="HELICc"/>
    <property type="match status" value="1"/>
</dbReference>
<evidence type="ECO:0000256" key="9">
    <source>
        <dbReference type="PROSITE-ProRule" id="PRU00175"/>
    </source>
</evidence>
<evidence type="ECO:0000256" key="11">
    <source>
        <dbReference type="SAM" id="MobiDB-lite"/>
    </source>
</evidence>
<dbReference type="InterPro" id="IPR050628">
    <property type="entry name" value="SNF2_RAD54_helicase_TF"/>
</dbReference>
<dbReference type="CDD" id="cd18008">
    <property type="entry name" value="DEXDc_SHPRH-like"/>
    <property type="match status" value="1"/>
</dbReference>
<proteinExistence type="inferred from homology"/>
<feature type="compositionally biased region" description="Low complexity" evidence="11">
    <location>
        <begin position="1056"/>
        <end position="1067"/>
    </location>
</feature>
<feature type="compositionally biased region" description="Polar residues" evidence="11">
    <location>
        <begin position="1"/>
        <end position="64"/>
    </location>
</feature>
<evidence type="ECO:0000256" key="5">
    <source>
        <dbReference type="ARBA" id="ARBA00022801"/>
    </source>
</evidence>
<evidence type="ECO:0000256" key="2">
    <source>
        <dbReference type="ARBA" id="ARBA00022723"/>
    </source>
</evidence>
<dbReference type="InterPro" id="IPR038718">
    <property type="entry name" value="SNF2-like_sf"/>
</dbReference>
<feature type="domain" description="Helicase C-terminal" evidence="14">
    <location>
        <begin position="865"/>
        <end position="1017"/>
    </location>
</feature>
<organism evidence="15 16">
    <name type="scientific">Colletotrichum gloeosporioides (strain Cg-14)</name>
    <name type="common">Anthracnose fungus</name>
    <name type="synonym">Glomerella cingulata</name>
    <dbReference type="NCBI Taxonomy" id="1237896"/>
    <lineage>
        <taxon>Eukaryota</taxon>
        <taxon>Fungi</taxon>
        <taxon>Dikarya</taxon>
        <taxon>Ascomycota</taxon>
        <taxon>Pezizomycotina</taxon>
        <taxon>Sordariomycetes</taxon>
        <taxon>Hypocreomycetidae</taxon>
        <taxon>Glomerellales</taxon>
        <taxon>Glomerellaceae</taxon>
        <taxon>Colletotrichum</taxon>
        <taxon>Colletotrichum gloeosporioides species complex</taxon>
    </lineage>
</organism>
<feature type="region of interest" description="Disordered" evidence="11">
    <location>
        <begin position="165"/>
        <end position="240"/>
    </location>
</feature>
<feature type="domain" description="RING-type" evidence="12">
    <location>
        <begin position="704"/>
        <end position="746"/>
    </location>
</feature>
<dbReference type="Gene3D" id="3.40.50.10810">
    <property type="entry name" value="Tandem AAA-ATPase domain"/>
    <property type="match status" value="1"/>
</dbReference>
<comment type="similarity">
    <text evidence="1">Belongs to the SNF2/RAD54 helicase family.</text>
</comment>
<evidence type="ECO:0000259" key="14">
    <source>
        <dbReference type="PROSITE" id="PS51194"/>
    </source>
</evidence>
<dbReference type="InterPro" id="IPR001841">
    <property type="entry name" value="Znf_RING"/>
</dbReference>
<dbReference type="InterPro" id="IPR013083">
    <property type="entry name" value="Znf_RING/FYVE/PHD"/>
</dbReference>
<feature type="compositionally biased region" description="Acidic residues" evidence="11">
    <location>
        <begin position="65"/>
        <end position="87"/>
    </location>
</feature>
<feature type="region of interest" description="Disordered" evidence="11">
    <location>
        <begin position="1"/>
        <end position="134"/>
    </location>
</feature>
<evidence type="ECO:0000256" key="6">
    <source>
        <dbReference type="ARBA" id="ARBA00022806"/>
    </source>
</evidence>
<feature type="compositionally biased region" description="Basic residues" evidence="11">
    <location>
        <begin position="170"/>
        <end position="182"/>
    </location>
</feature>
<dbReference type="Gene3D" id="3.30.40.10">
    <property type="entry name" value="Zinc/RING finger domain, C3HC4 (zinc finger)"/>
    <property type="match status" value="1"/>
</dbReference>
<evidence type="ECO:0000256" key="1">
    <source>
        <dbReference type="ARBA" id="ARBA00007025"/>
    </source>
</evidence>
<dbReference type="PROSITE" id="PS50089">
    <property type="entry name" value="ZF_RING_2"/>
    <property type="match status" value="1"/>
</dbReference>
<evidence type="ECO:0008006" key="17">
    <source>
        <dbReference type="Google" id="ProtNLM"/>
    </source>
</evidence>
<dbReference type="InterPro" id="IPR049730">
    <property type="entry name" value="SNF2/RAD54-like_C"/>
</dbReference>
<keyword evidence="10" id="KW-0175">Coiled coil</keyword>
<dbReference type="CDD" id="cd18793">
    <property type="entry name" value="SF2_C_SNF"/>
    <property type="match status" value="1"/>
</dbReference>
<dbReference type="EMBL" id="AMYD01000981">
    <property type="protein sequence ID" value="EQB55214.1"/>
    <property type="molecule type" value="Genomic_DNA"/>
</dbReference>
<feature type="domain" description="Helicase ATP-binding" evidence="13">
    <location>
        <begin position="284"/>
        <end position="482"/>
    </location>
</feature>
<dbReference type="PROSITE" id="PS51192">
    <property type="entry name" value="HELICASE_ATP_BIND_1"/>
    <property type="match status" value="1"/>
</dbReference>
<dbReference type="InterPro" id="IPR027417">
    <property type="entry name" value="P-loop_NTPase"/>
</dbReference>
<dbReference type="PROSITE" id="PS00518">
    <property type="entry name" value="ZF_RING_1"/>
    <property type="match status" value="1"/>
</dbReference>
<reference evidence="16" key="1">
    <citation type="journal article" date="2013" name="Mol. Plant Microbe Interact.">
        <title>Global aspects of pacC regulation of pathogenicity genes in Colletotrichum gloeosporioides as revealed by transcriptome analysis.</title>
        <authorList>
            <person name="Alkan N."/>
            <person name="Meng X."/>
            <person name="Friedlander G."/>
            <person name="Reuveni E."/>
            <person name="Sukno S."/>
            <person name="Sherman A."/>
            <person name="Thon M."/>
            <person name="Fluhr R."/>
            <person name="Prusky D."/>
        </authorList>
    </citation>
    <scope>NUCLEOTIDE SEQUENCE [LARGE SCALE GENOMIC DNA]</scope>
    <source>
        <strain evidence="16">Cg-14</strain>
    </source>
</reference>
<feature type="region of interest" description="Disordered" evidence="11">
    <location>
        <begin position="613"/>
        <end position="679"/>
    </location>
</feature>
<accession>T0KSY9</accession>
<dbReference type="GO" id="GO:0005524">
    <property type="term" value="F:ATP binding"/>
    <property type="evidence" value="ECO:0007669"/>
    <property type="project" value="UniProtKB-KW"/>
</dbReference>
<dbReference type="GO" id="GO:0004386">
    <property type="term" value="F:helicase activity"/>
    <property type="evidence" value="ECO:0007669"/>
    <property type="project" value="UniProtKB-KW"/>
</dbReference>
<dbReference type="GO" id="GO:0006281">
    <property type="term" value="P:DNA repair"/>
    <property type="evidence" value="ECO:0007669"/>
    <property type="project" value="TreeGrafter"/>
</dbReference>
<keyword evidence="8" id="KW-0067">ATP-binding</keyword>
<keyword evidence="4 9" id="KW-0863">Zinc-finger</keyword>
<dbReference type="GO" id="GO:0008270">
    <property type="term" value="F:zinc ion binding"/>
    <property type="evidence" value="ECO:0007669"/>
    <property type="project" value="UniProtKB-KW"/>
</dbReference>
<feature type="compositionally biased region" description="Acidic residues" evidence="11">
    <location>
        <begin position="1043"/>
        <end position="1055"/>
    </location>
</feature>
<keyword evidence="3" id="KW-0547">Nucleotide-binding</keyword>
<keyword evidence="6" id="KW-0347">Helicase</keyword>
<dbReference type="PROSITE" id="PS51194">
    <property type="entry name" value="HELICASE_CTER"/>
    <property type="match status" value="1"/>
</dbReference>
<dbReference type="InterPro" id="IPR001650">
    <property type="entry name" value="Helicase_C-like"/>
</dbReference>
<gene>
    <name evidence="15" type="ORF">CGLO_04867</name>
</gene>
<feature type="coiled-coil region" evidence="10">
    <location>
        <begin position="980"/>
        <end position="1007"/>
    </location>
</feature>
<evidence type="ECO:0000256" key="4">
    <source>
        <dbReference type="ARBA" id="ARBA00022771"/>
    </source>
</evidence>
<evidence type="ECO:0000313" key="15">
    <source>
        <dbReference type="EMBL" id="EQB55214.1"/>
    </source>
</evidence>